<name>A0A1E3P8Q1_WICAA</name>
<sequence length="113" mass="12662">MSNILDQLLVEDIARYCPQNFLNFHKCISQNHANPQNCAPQQIELSKCIKSEVPSLQKVMTNCGHLLKEYETCLKTNIAEQGKCLPLLGQVRDCASESIDLSKNTMNNLNPGK</sequence>
<feature type="domain" description="IMS import disulfide relay-system CHCH-CHCH-like Cx9C" evidence="1">
    <location>
        <begin position="10"/>
        <end position="53"/>
    </location>
</feature>
<dbReference type="RefSeq" id="XP_019040801.1">
    <property type="nucleotide sequence ID" value="XM_019181122.1"/>
</dbReference>
<gene>
    <name evidence="2" type="ORF">WICANDRAFT_25266</name>
</gene>
<dbReference type="PANTHER" id="PTHR47106">
    <property type="entry name" value="COILED-COIL-HELIX-COILED-COIL-HELIX DOMAIN-CONTAINING PROTEIN 5"/>
    <property type="match status" value="1"/>
</dbReference>
<dbReference type="PANTHER" id="PTHR47106:SF1">
    <property type="entry name" value="COILED-COIL-HELIX-COILED-COIL-HELIX DOMAIN-CONTAINING PROTEIN 5"/>
    <property type="match status" value="1"/>
</dbReference>
<dbReference type="GeneID" id="30198368"/>
<proteinExistence type="predicted"/>
<dbReference type="Pfam" id="PF16860">
    <property type="entry name" value="CX9C"/>
    <property type="match status" value="1"/>
</dbReference>
<organism evidence="2 3">
    <name type="scientific">Wickerhamomyces anomalus (strain ATCC 58044 / CBS 1984 / NCYC 433 / NRRL Y-366-8)</name>
    <name type="common">Yeast</name>
    <name type="synonym">Hansenula anomala</name>
    <dbReference type="NCBI Taxonomy" id="683960"/>
    <lineage>
        <taxon>Eukaryota</taxon>
        <taxon>Fungi</taxon>
        <taxon>Dikarya</taxon>
        <taxon>Ascomycota</taxon>
        <taxon>Saccharomycotina</taxon>
        <taxon>Saccharomycetes</taxon>
        <taxon>Phaffomycetales</taxon>
        <taxon>Wickerhamomycetaceae</taxon>
        <taxon>Wickerhamomyces</taxon>
    </lineage>
</organism>
<dbReference type="InterPro" id="IPR031731">
    <property type="entry name" value="CX9C"/>
</dbReference>
<dbReference type="Proteomes" id="UP000094112">
    <property type="component" value="Unassembled WGS sequence"/>
</dbReference>
<dbReference type="STRING" id="683960.A0A1E3P8Q1"/>
<evidence type="ECO:0000313" key="3">
    <source>
        <dbReference type="Proteomes" id="UP000094112"/>
    </source>
</evidence>
<dbReference type="AlphaFoldDB" id="A0A1E3P8Q1"/>
<evidence type="ECO:0000259" key="1">
    <source>
        <dbReference type="Pfam" id="PF16860"/>
    </source>
</evidence>
<evidence type="ECO:0000313" key="2">
    <source>
        <dbReference type="EMBL" id="ODQ61594.1"/>
    </source>
</evidence>
<dbReference type="OrthoDB" id="276296at2759"/>
<dbReference type="GO" id="GO:0009060">
    <property type="term" value="P:aerobic respiration"/>
    <property type="evidence" value="ECO:0007669"/>
    <property type="project" value="EnsemblFungi"/>
</dbReference>
<dbReference type="EMBL" id="KV454208">
    <property type="protein sequence ID" value="ODQ61594.1"/>
    <property type="molecule type" value="Genomic_DNA"/>
</dbReference>
<reference evidence="2 3" key="1">
    <citation type="journal article" date="2016" name="Proc. Natl. Acad. Sci. U.S.A.">
        <title>Comparative genomics of biotechnologically important yeasts.</title>
        <authorList>
            <person name="Riley R."/>
            <person name="Haridas S."/>
            <person name="Wolfe K.H."/>
            <person name="Lopes M.R."/>
            <person name="Hittinger C.T."/>
            <person name="Goeker M."/>
            <person name="Salamov A.A."/>
            <person name="Wisecaver J.H."/>
            <person name="Long T.M."/>
            <person name="Calvey C.H."/>
            <person name="Aerts A.L."/>
            <person name="Barry K.W."/>
            <person name="Choi C."/>
            <person name="Clum A."/>
            <person name="Coughlan A.Y."/>
            <person name="Deshpande S."/>
            <person name="Douglass A.P."/>
            <person name="Hanson S.J."/>
            <person name="Klenk H.-P."/>
            <person name="LaButti K.M."/>
            <person name="Lapidus A."/>
            <person name="Lindquist E.A."/>
            <person name="Lipzen A.M."/>
            <person name="Meier-Kolthoff J.P."/>
            <person name="Ohm R.A."/>
            <person name="Otillar R.P."/>
            <person name="Pangilinan J.L."/>
            <person name="Peng Y."/>
            <person name="Rokas A."/>
            <person name="Rosa C.A."/>
            <person name="Scheuner C."/>
            <person name="Sibirny A.A."/>
            <person name="Slot J.C."/>
            <person name="Stielow J.B."/>
            <person name="Sun H."/>
            <person name="Kurtzman C.P."/>
            <person name="Blackwell M."/>
            <person name="Grigoriev I.V."/>
            <person name="Jeffries T.W."/>
        </authorList>
    </citation>
    <scope>NUCLEOTIDE SEQUENCE [LARGE SCALE GENOMIC DNA]</scope>
    <source>
        <strain evidence="3">ATCC 58044 / CBS 1984 / NCYC 433 / NRRL Y-366-8</strain>
    </source>
</reference>
<dbReference type="Gene3D" id="1.10.287.2900">
    <property type="match status" value="2"/>
</dbReference>
<protein>
    <recommendedName>
        <fullName evidence="1">IMS import disulfide relay-system CHCH-CHCH-like Cx9C domain-containing protein</fullName>
    </recommendedName>
</protein>
<dbReference type="GO" id="GO:0005758">
    <property type="term" value="C:mitochondrial intermembrane space"/>
    <property type="evidence" value="ECO:0007669"/>
    <property type="project" value="EnsemblFungi"/>
</dbReference>
<keyword evidence="3" id="KW-1185">Reference proteome</keyword>
<dbReference type="InterPro" id="IPR052848">
    <property type="entry name" value="CHCH_domain-containing_protein"/>
</dbReference>
<accession>A0A1E3P8Q1</accession>